<comment type="similarity">
    <text evidence="2 9">Belongs to the intercrine beta (chemokine CC) family.</text>
</comment>
<dbReference type="Proteomes" id="UP000327468">
    <property type="component" value="Chromosome 4"/>
</dbReference>
<dbReference type="PANTHER" id="PTHR12015">
    <property type="entry name" value="SMALL INDUCIBLE CYTOKINE A"/>
    <property type="match status" value="1"/>
</dbReference>
<evidence type="ECO:0000256" key="9">
    <source>
        <dbReference type="RuleBase" id="RU361150"/>
    </source>
</evidence>
<proteinExistence type="inferred from homology"/>
<dbReference type="GO" id="GO:0005615">
    <property type="term" value="C:extracellular space"/>
    <property type="evidence" value="ECO:0007669"/>
    <property type="project" value="UniProtKB-KW"/>
</dbReference>
<keyword evidence="9" id="KW-0145">Chemotaxis</keyword>
<keyword evidence="5 9" id="KW-0732">Signal</keyword>
<evidence type="ECO:0000256" key="4">
    <source>
        <dbReference type="ARBA" id="ARBA00022525"/>
    </source>
</evidence>
<evidence type="ECO:0000313" key="12">
    <source>
        <dbReference type="Proteomes" id="UP000327468"/>
    </source>
</evidence>
<comment type="subcellular location">
    <subcellularLocation>
        <location evidence="1 9">Secreted</location>
    </subcellularLocation>
</comment>
<gene>
    <name evidence="11" type="ORF">PHYPO_G00188540</name>
</gene>
<evidence type="ECO:0000313" key="11">
    <source>
        <dbReference type="EMBL" id="KAB5578965.1"/>
    </source>
</evidence>
<dbReference type="GO" id="GO:0006955">
    <property type="term" value="P:immune response"/>
    <property type="evidence" value="ECO:0007669"/>
    <property type="project" value="InterPro"/>
</dbReference>
<evidence type="ECO:0000256" key="5">
    <source>
        <dbReference type="ARBA" id="ARBA00022729"/>
    </source>
</evidence>
<feature type="signal peptide" evidence="9">
    <location>
        <begin position="1"/>
        <end position="22"/>
    </location>
</feature>
<reference evidence="11 12" key="1">
    <citation type="submission" date="2019-06" db="EMBL/GenBank/DDBJ databases">
        <title>A chromosome-scale genome assembly of the striped catfish, Pangasianodon hypophthalmus.</title>
        <authorList>
            <person name="Wen M."/>
            <person name="Zahm M."/>
            <person name="Roques C."/>
            <person name="Cabau C."/>
            <person name="Klopp C."/>
            <person name="Donnadieu C."/>
            <person name="Jouanno E."/>
            <person name="Avarre J.-C."/>
            <person name="Campet M."/>
            <person name="Ha T.T.T."/>
            <person name="Dugue R."/>
            <person name="Lampietro C."/>
            <person name="Louis A."/>
            <person name="Herpin A."/>
            <person name="Echchiki A."/>
            <person name="Berthelot C."/>
            <person name="Parey E."/>
            <person name="Roest-Crollius H."/>
            <person name="Braasch I."/>
            <person name="Postlethwait J."/>
            <person name="Bobe J."/>
            <person name="Montfort J."/>
            <person name="Bouchez O."/>
            <person name="Begum T."/>
            <person name="Schartl M."/>
            <person name="Guiguen Y."/>
        </authorList>
    </citation>
    <scope>NUCLEOTIDE SEQUENCE [LARGE SCALE GENOMIC DNA]</scope>
    <source>
        <strain evidence="11 12">Indonesia</strain>
        <tissue evidence="11">Blood</tissue>
    </source>
</reference>
<keyword evidence="6" id="KW-1015">Disulfide bond</keyword>
<keyword evidence="12" id="KW-1185">Reference proteome</keyword>
<dbReference type="CDD" id="cd00272">
    <property type="entry name" value="Chemokine_CC"/>
    <property type="match status" value="1"/>
</dbReference>
<evidence type="ECO:0000256" key="2">
    <source>
        <dbReference type="ARBA" id="ARBA00010868"/>
    </source>
</evidence>
<dbReference type="AlphaFoldDB" id="A0A5N5PHF2"/>
<dbReference type="Pfam" id="PF00048">
    <property type="entry name" value="IL8"/>
    <property type="match status" value="1"/>
</dbReference>
<dbReference type="SMART" id="SM00199">
    <property type="entry name" value="SCY"/>
    <property type="match status" value="1"/>
</dbReference>
<dbReference type="Gene3D" id="2.40.50.40">
    <property type="match status" value="1"/>
</dbReference>
<comment type="caution">
    <text evidence="11">The sequence shown here is derived from an EMBL/GenBank/DDBJ whole genome shotgun (WGS) entry which is preliminary data.</text>
</comment>
<dbReference type="EMBL" id="VFJC01000005">
    <property type="protein sequence ID" value="KAB5578965.1"/>
    <property type="molecule type" value="Genomic_DNA"/>
</dbReference>
<evidence type="ECO:0000256" key="1">
    <source>
        <dbReference type="ARBA" id="ARBA00004613"/>
    </source>
</evidence>
<dbReference type="PROSITE" id="PS51257">
    <property type="entry name" value="PROKAR_LIPOPROTEIN"/>
    <property type="match status" value="1"/>
</dbReference>
<dbReference type="InterPro" id="IPR036048">
    <property type="entry name" value="Interleukin_8-like_sf"/>
</dbReference>
<dbReference type="PANTHER" id="PTHR12015:SF183">
    <property type="entry name" value="C-C MOTIF CHEMOKINE 3"/>
    <property type="match status" value="1"/>
</dbReference>
<comment type="subunit">
    <text evidence="8">Self-associates. Also heterodimer of MIP-1-alpha(4-69) and MIP-1-beta(3-69). Interacts with CCR1.</text>
</comment>
<evidence type="ECO:0000256" key="6">
    <source>
        <dbReference type="ARBA" id="ARBA00023157"/>
    </source>
</evidence>
<accession>A0A5N5PHF2</accession>
<dbReference type="InterPro" id="IPR039809">
    <property type="entry name" value="Chemokine_b/g/d"/>
</dbReference>
<dbReference type="PROSITE" id="PS00472">
    <property type="entry name" value="SMALL_CYTOKINES_CC"/>
    <property type="match status" value="1"/>
</dbReference>
<evidence type="ECO:0000259" key="10">
    <source>
        <dbReference type="SMART" id="SM00199"/>
    </source>
</evidence>
<feature type="chain" id="PRO_5024489030" description="C-C motif chemokine" evidence="9">
    <location>
        <begin position="23"/>
        <end position="101"/>
    </location>
</feature>
<sequence length="101" mass="11502">MFSRSLLLVLLVLACIQSFTMAHNANAPDSCCFTFHMNRIPVKVIEKYKETRRECPKAGVVFILKSGRQVCADSDVEWVRKHMNTIDQRLFASLTQNQPSA</sequence>
<evidence type="ECO:0000256" key="3">
    <source>
        <dbReference type="ARBA" id="ARBA00022514"/>
    </source>
</evidence>
<feature type="domain" description="Chemokine interleukin-8-like" evidence="10">
    <location>
        <begin position="28"/>
        <end position="86"/>
    </location>
</feature>
<organism evidence="11 12">
    <name type="scientific">Pangasianodon hypophthalmus</name>
    <name type="common">Striped catfish</name>
    <name type="synonym">Helicophagus hypophthalmus</name>
    <dbReference type="NCBI Taxonomy" id="310915"/>
    <lineage>
        <taxon>Eukaryota</taxon>
        <taxon>Metazoa</taxon>
        <taxon>Chordata</taxon>
        <taxon>Craniata</taxon>
        <taxon>Vertebrata</taxon>
        <taxon>Euteleostomi</taxon>
        <taxon>Actinopterygii</taxon>
        <taxon>Neopterygii</taxon>
        <taxon>Teleostei</taxon>
        <taxon>Ostariophysi</taxon>
        <taxon>Siluriformes</taxon>
        <taxon>Pangasiidae</taxon>
        <taxon>Pangasianodon</taxon>
    </lineage>
</organism>
<keyword evidence="4 9" id="KW-0964">Secreted</keyword>
<name>A0A5N5PHF2_PANHP</name>
<keyword evidence="3 9" id="KW-0202">Cytokine</keyword>
<dbReference type="FunFam" id="2.40.50.40:FF:000002">
    <property type="entry name" value="C-C motif chemokine"/>
    <property type="match status" value="1"/>
</dbReference>
<protein>
    <recommendedName>
        <fullName evidence="9">C-C motif chemokine</fullName>
    </recommendedName>
</protein>
<comment type="function">
    <text evidence="7">Monokine with inflammatory and chemokinetic properties. Binds to CCR1, CCR4 and CCR5. One of the major HIV-suppressive factors produced by CD8+ T-cells. Recombinant MIP-1-alpha induces a dose-dependent inhibition of different strains of HIV-1, HIV-2, and simian immunodeficiency virus (SIV).</text>
</comment>
<dbReference type="InterPro" id="IPR000827">
    <property type="entry name" value="Chemokine_CC_CS"/>
</dbReference>
<dbReference type="InterPro" id="IPR001811">
    <property type="entry name" value="Chemokine_IL8-like_dom"/>
</dbReference>
<evidence type="ECO:0000256" key="8">
    <source>
        <dbReference type="ARBA" id="ARBA00046726"/>
    </source>
</evidence>
<evidence type="ECO:0000256" key="7">
    <source>
        <dbReference type="ARBA" id="ARBA00044740"/>
    </source>
</evidence>
<dbReference type="OrthoDB" id="9447832at2759"/>
<dbReference type="GO" id="GO:0008009">
    <property type="term" value="F:chemokine activity"/>
    <property type="evidence" value="ECO:0007669"/>
    <property type="project" value="InterPro"/>
</dbReference>
<dbReference type="SUPFAM" id="SSF54117">
    <property type="entry name" value="Interleukin 8-like chemokines"/>
    <property type="match status" value="1"/>
</dbReference>